<dbReference type="HOGENOM" id="CLU_2992847_0_0_10"/>
<reference evidence="1 2" key="1">
    <citation type="submission" date="2010-10" db="EMBL/GenBank/DDBJ databases">
        <authorList>
            <person name="Muzny D."/>
            <person name="Qin X."/>
            <person name="Deng J."/>
            <person name="Jiang H."/>
            <person name="Liu Y."/>
            <person name="Qu J."/>
            <person name="Song X.-Z."/>
            <person name="Zhang L."/>
            <person name="Thornton R."/>
            <person name="Coyle M."/>
            <person name="Francisco L."/>
            <person name="Jackson L."/>
            <person name="Javaid M."/>
            <person name="Korchina V."/>
            <person name="Kovar C."/>
            <person name="Mata R."/>
            <person name="Mathew T."/>
            <person name="Ngo R."/>
            <person name="Nguyen L."/>
            <person name="Nguyen N."/>
            <person name="Okwuonu G."/>
            <person name="Ongeri F."/>
            <person name="Pham C."/>
            <person name="Simmons D."/>
            <person name="Wilczek-Boney K."/>
            <person name="Hale W."/>
            <person name="Jakkamsetti A."/>
            <person name="Pham P."/>
            <person name="Ruth R."/>
            <person name="San Lucas F."/>
            <person name="Warren J."/>
            <person name="Zhang J."/>
            <person name="Zhao Z."/>
            <person name="Zhou C."/>
            <person name="Zhu D."/>
            <person name="Lee S."/>
            <person name="Bess C."/>
            <person name="Blankenburg K."/>
            <person name="Forbes L."/>
            <person name="Fu Q."/>
            <person name="Gubbala S."/>
            <person name="Hirani K."/>
            <person name="Jayaseelan J.C."/>
            <person name="Lara F."/>
            <person name="Munidasa M."/>
            <person name="Palculict T."/>
            <person name="Patil S."/>
            <person name="Pu L.-L."/>
            <person name="Saada N."/>
            <person name="Tang L."/>
            <person name="Weissenberger G."/>
            <person name="Zhu Y."/>
            <person name="Hemphill L."/>
            <person name="Shang Y."/>
            <person name="Youmans B."/>
            <person name="Ayvaz T."/>
            <person name="Ross M."/>
            <person name="Santibanez J."/>
            <person name="Aqrawi P."/>
            <person name="Gross S."/>
            <person name="Joshi V."/>
            <person name="Fowler G."/>
            <person name="Nazareth L."/>
            <person name="Reid J."/>
            <person name="Worley K."/>
            <person name="Petrosino J."/>
            <person name="Highlander S."/>
            <person name="Gibbs R."/>
        </authorList>
    </citation>
    <scope>NUCLEOTIDE SEQUENCE [LARGE SCALE GENOMIC DNA]</scope>
    <source>
        <strain evidence="1 2">ATCC 33574</strain>
    </source>
</reference>
<proteinExistence type="predicted"/>
<accession>E6K6N5</accession>
<keyword evidence="2" id="KW-1185">Reference proteome</keyword>
<dbReference type="STRING" id="873513.HMPREF6485_1284"/>
<evidence type="ECO:0000313" key="2">
    <source>
        <dbReference type="Proteomes" id="UP000003112"/>
    </source>
</evidence>
<sequence>MKMRCQKNKSLILTFSKSFGKTSCLLILLRYIKKVPNIYYLELLIFSDTLLYVLLKC</sequence>
<dbReference type="AlphaFoldDB" id="E6K6N5"/>
<name>E6K6N5_9BACT</name>
<comment type="caution">
    <text evidence="1">The sequence shown here is derived from an EMBL/GenBank/DDBJ whole genome shotgun (WGS) entry which is preliminary data.</text>
</comment>
<protein>
    <submittedName>
        <fullName evidence="1">Uncharacterized protein</fullName>
    </submittedName>
</protein>
<organism evidence="1 2">
    <name type="scientific">Segatella buccae ATCC 33574</name>
    <dbReference type="NCBI Taxonomy" id="873513"/>
    <lineage>
        <taxon>Bacteria</taxon>
        <taxon>Pseudomonadati</taxon>
        <taxon>Bacteroidota</taxon>
        <taxon>Bacteroidia</taxon>
        <taxon>Bacteroidales</taxon>
        <taxon>Prevotellaceae</taxon>
        <taxon>Segatella</taxon>
    </lineage>
</organism>
<evidence type="ECO:0000313" key="1">
    <source>
        <dbReference type="EMBL" id="EFU30715.1"/>
    </source>
</evidence>
<dbReference type="Proteomes" id="UP000003112">
    <property type="component" value="Unassembled WGS sequence"/>
</dbReference>
<dbReference type="EMBL" id="AEPD01000026">
    <property type="protein sequence ID" value="EFU30715.1"/>
    <property type="molecule type" value="Genomic_DNA"/>
</dbReference>
<gene>
    <name evidence="1" type="ORF">HMPREF6485_1284</name>
</gene>